<dbReference type="InterPro" id="IPR039844">
    <property type="entry name" value="URB1"/>
</dbReference>
<evidence type="ECO:0000259" key="4">
    <source>
        <dbReference type="Pfam" id="PF16201"/>
    </source>
</evidence>
<evidence type="ECO:0000256" key="2">
    <source>
        <dbReference type="SAM" id="MobiDB-lite"/>
    </source>
</evidence>
<accession>A0A8J2WSA2</accession>
<dbReference type="OrthoDB" id="6351336at2759"/>
<dbReference type="PANTHER" id="PTHR13500:SF0">
    <property type="entry name" value="NUCLEOLAR PRE-RIBOSOMAL-ASSOCIATED PROTEIN 1"/>
    <property type="match status" value="1"/>
</dbReference>
<feature type="coiled-coil region" evidence="1">
    <location>
        <begin position="1725"/>
        <end position="1752"/>
    </location>
</feature>
<comment type="caution">
    <text evidence="5">The sequence shown here is derived from an EMBL/GenBank/DDBJ whole genome shotgun (WGS) entry which is preliminary data.</text>
</comment>
<keyword evidence="1" id="KW-0175">Coiled coil</keyword>
<evidence type="ECO:0000256" key="1">
    <source>
        <dbReference type="SAM" id="Coils"/>
    </source>
</evidence>
<sequence length="1939" mass="220112">MLSADKRKNPLEDDGGDEEIETEMYSENQDAVASSIPTTKKRKRDLAWSILKGLSGPDPYEALNNFITAAEAFKAREFGAVDIVKDFLQNGGTGREFLSLLDTPKMKTSNIVTVFTSFEKLFERMASDLTEYRDLGATVASSILKSQMDNIYRTMSPNCNAYQNKSALKLLTTMVTLGHLTARAVITRVDFSNENLVETSQRKSLHDLPDVRSTFVMFITSFLMEEDSMLLRTISENPAILWPVFFHLRTDTIGIVQLFLEALREKVVMNSMLSKTLKFHIFKSSNLLQLMRLFFWIGPQKPKRTGRLDTIETPLPDESLENDQVAVAELLLNLLLSLTTSHKHGIAFPDYNLGVDSTTKNSLILEMLQNLFNFWGGFSPRIVEIQSQLVIKTIEKCPDLMDCYFRSLAADLEQIRMSIPWLNLCGIIQKIIKTQNMTMVFNPKEKHSVAQQAIRAATLIGPLSLPRNFFSKGLLMEHSGIRMNVGRLLQTVFDKINEFQTILRKHPKASVYSDTEKEEIFAAFKKKISWQVPQASKLIVICQEMPTFKGQEWYIDCWIVLLDLMVNYAKFGWITDEDQTNFPATEMIQSVMEVEKDYSVKKDSLDRLKLSVFNFVLSLSHLPKMSEDQLKLLVSQLSSCLADDSLPELRLCVGSLLLKLSRQPELHLSSGELNIWTSALERHPKATKFFADAFSSLLTSLSSFNEEFESVFDISKCEKLEPPCSQLILASWKCFSELSQDNEEVASYISAVMCELLLCQKGELKTFAGTLLAAAPNSLSSRPALNNFLKSWTKMKREADVSTLGLGSTSAILYSCCFPNDLDWSALKTKWEDEMVAKRNRLDIIEVALYQCITCLAVSATRKSDQLNILGLLRTVVIGETDESGYPLHVKLLQDSRTLEWFDLMNTHDSFVKEFNLLVQDSLKLIRDHQMDQIYQRKLNDSIAAFIQAEGSLEEIDEEKLLLSLSELKINEIEPQILSLVHRLKSAPSDVCMQYLNVFLQLAGRLRLEGVIQRISWSVFTQALQLFVSLGATPALKKGIYNVASVCPEFLDATDDFTAVLTACLKSKSDYTTFCLFLVNSSNHLCDAFGQWCLGHKKRFKDINWRLQIIPAYISNPSADGKVLDMIHRYISPLLKQLLTSHTEYSKVAAITRLPEFLGALIPKCWTAEECRDLATGLLSETKKSFSCVQFVEAGRHGAHYDLHLQLCLHATVRQFKSETPDPTEVEQLVREFDWLSKQAQGDLPTLAKTIVEDAIWSKFLKYTLRIGLRALSVEESTLPTLALQIMTNIWRLLLAGQTDEVKAAAQKVHEMIIGHSEFMTVIMDERETFVGQKKALLHLLTVLVQVNPKICLGGHVPLLLSSYSATRSVSDQLLLGLLRTYEKNGVVLSPFKPYLWGPAAAAHYSIQRGIATRIAKLPEAAEVLTLLNSKKLLHTAYNFPIELKLNGTEICQESEDYDPRFILLSLVHVLSSEYEVQCGKFSQSGAVSILFAALSSPCSEMRSVGWLGLTRLQKQFDNATAWPERCLWLHLINCVRYGAADYFKERFGGARQSLPKLSNIVALFLAKAAAIIRDPSHSMYRAINNFLLVKSSMDVTQVPEFFVMLHNTELPEQRSLQRSFLLNLLRDGIKSRQDYLVCARRRVFRILLSLQPSHLLSDKSDKRLILEVVQSSLQNSIITYDLIQHRGLIMWLDSLLLTDTVADDASQVVSVITTMWDTLYAHMQKKRESKEKDDEEAMEKLEKEVEMMEAEDDDKTVPTDKLKKQPSKVSSRKPIWNLLPMQQQVIAPWIMCELMQLMVNLWRVLYEAEPNYATFNEYARVLCAIASHIHESKMIIQAAQEKDLKSVRFITPPGMLTVKLMRELVEVSSRFVSNLPDLKDHLAVLESSKKHSLACPKELSRNWERRHSYMRELMDQEETNVSTRYDVHRLLSLAECGV</sequence>
<dbReference type="PANTHER" id="PTHR13500">
    <property type="entry name" value="NUCLEOLAR PRERIBOSOMAL-ASSOCIATED PROTEIN 1"/>
    <property type="match status" value="1"/>
</dbReference>
<dbReference type="Pfam" id="PF16201">
    <property type="entry name" value="NopRA1"/>
    <property type="match status" value="1"/>
</dbReference>
<protein>
    <recommendedName>
        <fullName evidence="7">Nucleolar pre-ribosomal-associated protein 1</fullName>
    </recommendedName>
</protein>
<organism evidence="5 6">
    <name type="scientific">Daphnia galeata</name>
    <dbReference type="NCBI Taxonomy" id="27404"/>
    <lineage>
        <taxon>Eukaryota</taxon>
        <taxon>Metazoa</taxon>
        <taxon>Ecdysozoa</taxon>
        <taxon>Arthropoda</taxon>
        <taxon>Crustacea</taxon>
        <taxon>Branchiopoda</taxon>
        <taxon>Diplostraca</taxon>
        <taxon>Cladocera</taxon>
        <taxon>Anomopoda</taxon>
        <taxon>Daphniidae</taxon>
        <taxon>Daphnia</taxon>
    </lineage>
</organism>
<dbReference type="GO" id="GO:0000466">
    <property type="term" value="P:maturation of 5.8S rRNA from tricistronic rRNA transcript (SSU-rRNA, 5.8S rRNA, LSU-rRNA)"/>
    <property type="evidence" value="ECO:0007669"/>
    <property type="project" value="TreeGrafter"/>
</dbReference>
<dbReference type="Pfam" id="PF11707">
    <property type="entry name" value="Npa1"/>
    <property type="match status" value="1"/>
</dbReference>
<dbReference type="GO" id="GO:0005730">
    <property type="term" value="C:nucleolus"/>
    <property type="evidence" value="ECO:0007669"/>
    <property type="project" value="TreeGrafter"/>
</dbReference>
<evidence type="ECO:0000259" key="3">
    <source>
        <dbReference type="Pfam" id="PF11707"/>
    </source>
</evidence>
<name>A0A8J2WSA2_9CRUS</name>
<gene>
    <name evidence="5" type="ORF">DGAL_LOCUS13068</name>
</gene>
<dbReference type="InterPro" id="IPR032436">
    <property type="entry name" value="URB1_C"/>
</dbReference>
<feature type="compositionally biased region" description="Acidic residues" evidence="2">
    <location>
        <begin position="12"/>
        <end position="24"/>
    </location>
</feature>
<feature type="domain" description="URB1 N-terminal" evidence="3">
    <location>
        <begin position="108"/>
        <end position="421"/>
    </location>
</feature>
<proteinExistence type="predicted"/>
<feature type="domain" description="URB1 C-terminal" evidence="4">
    <location>
        <begin position="1489"/>
        <end position="1692"/>
    </location>
</feature>
<dbReference type="EMBL" id="CAKKLH010000292">
    <property type="protein sequence ID" value="CAH0109587.1"/>
    <property type="molecule type" value="Genomic_DNA"/>
</dbReference>
<dbReference type="Proteomes" id="UP000789390">
    <property type="component" value="Unassembled WGS sequence"/>
</dbReference>
<keyword evidence="6" id="KW-1185">Reference proteome</keyword>
<dbReference type="GO" id="GO:0000463">
    <property type="term" value="P:maturation of LSU-rRNA from tricistronic rRNA transcript (SSU-rRNA, 5.8S rRNA, LSU-rRNA)"/>
    <property type="evidence" value="ECO:0007669"/>
    <property type="project" value="TreeGrafter"/>
</dbReference>
<evidence type="ECO:0000313" key="6">
    <source>
        <dbReference type="Proteomes" id="UP000789390"/>
    </source>
</evidence>
<feature type="compositionally biased region" description="Basic and acidic residues" evidence="2">
    <location>
        <begin position="1"/>
        <end position="11"/>
    </location>
</feature>
<evidence type="ECO:0008006" key="7">
    <source>
        <dbReference type="Google" id="ProtNLM"/>
    </source>
</evidence>
<dbReference type="InterPro" id="IPR021714">
    <property type="entry name" value="URB1_N"/>
</dbReference>
<evidence type="ECO:0000313" key="5">
    <source>
        <dbReference type="EMBL" id="CAH0109587.1"/>
    </source>
</evidence>
<reference evidence="5" key="1">
    <citation type="submission" date="2021-11" db="EMBL/GenBank/DDBJ databases">
        <authorList>
            <person name="Schell T."/>
        </authorList>
    </citation>
    <scope>NUCLEOTIDE SEQUENCE</scope>
    <source>
        <strain evidence="5">M5</strain>
    </source>
</reference>
<feature type="region of interest" description="Disordered" evidence="2">
    <location>
        <begin position="1"/>
        <end position="38"/>
    </location>
</feature>
<feature type="compositionally biased region" description="Polar residues" evidence="2">
    <location>
        <begin position="25"/>
        <end position="38"/>
    </location>
</feature>